<comment type="cofactor">
    <cofactor evidence="2 21">
        <name>NAD(+)</name>
        <dbReference type="ChEBI" id="CHEBI:57540"/>
    </cofactor>
</comment>
<dbReference type="AlphaFoldDB" id="A0A2M8W3X3"/>
<dbReference type="InterPro" id="IPR016037">
    <property type="entry name" value="DHQ_synth_AroB"/>
</dbReference>
<feature type="binding site" evidence="20">
    <location>
        <position position="60"/>
    </location>
    <ligand>
        <name>substrate</name>
    </ligand>
</feature>
<feature type="binding site" evidence="21">
    <location>
        <position position="395"/>
    </location>
    <ligand>
        <name>Zn(2+)</name>
        <dbReference type="ChEBI" id="CHEBI:29105"/>
    </ligand>
</feature>
<feature type="domain" description="3-dehydroquinate synthase N-terminal" evidence="23">
    <location>
        <begin position="279"/>
        <end position="386"/>
    </location>
</feature>
<feature type="binding site" evidence="21">
    <location>
        <position position="470"/>
    </location>
    <ligand>
        <name>Zn(2+)</name>
        <dbReference type="ChEBI" id="CHEBI:29105"/>
    </ligand>
</feature>
<comment type="catalytic activity">
    <reaction evidence="1 21">
        <text>7-phospho-2-dehydro-3-deoxy-D-arabino-heptonate = 3-dehydroquinate + phosphate</text>
        <dbReference type="Rhea" id="RHEA:21968"/>
        <dbReference type="ChEBI" id="CHEBI:32364"/>
        <dbReference type="ChEBI" id="CHEBI:43474"/>
        <dbReference type="ChEBI" id="CHEBI:58394"/>
        <dbReference type="EC" id="4.2.3.4"/>
    </reaction>
</comment>
<keyword evidence="7 21" id="KW-0028">Amino-acid biosynthesis</keyword>
<name>A0A2M8W3X3_9MICO</name>
<feature type="binding site" evidence="20">
    <location>
        <position position="18"/>
    </location>
    <ligand>
        <name>Mg(2+)</name>
        <dbReference type="ChEBI" id="CHEBI:18420"/>
    </ligand>
</feature>
<comment type="subcellular location">
    <subcellularLocation>
        <location evidence="21">Cytoplasm</location>
    </subcellularLocation>
</comment>
<organism evidence="25 26">
    <name type="scientific">Luteimicrobium subarcticum</name>
    <dbReference type="NCBI Taxonomy" id="620910"/>
    <lineage>
        <taxon>Bacteria</taxon>
        <taxon>Bacillati</taxon>
        <taxon>Actinomycetota</taxon>
        <taxon>Actinomycetes</taxon>
        <taxon>Micrococcales</taxon>
        <taxon>Luteimicrobium</taxon>
    </lineage>
</organism>
<feature type="binding site" evidence="20">
    <location>
        <position position="124"/>
    </location>
    <ligand>
        <name>ATP</name>
        <dbReference type="ChEBI" id="CHEBI:30616"/>
    </ligand>
</feature>
<evidence type="ECO:0000256" key="2">
    <source>
        <dbReference type="ARBA" id="ARBA00001911"/>
    </source>
</evidence>
<dbReference type="Pfam" id="PF01202">
    <property type="entry name" value="SKI"/>
    <property type="match status" value="1"/>
</dbReference>
<feature type="region of interest" description="Disordered" evidence="22">
    <location>
        <begin position="174"/>
        <end position="216"/>
    </location>
</feature>
<feature type="binding site" evidence="21">
    <location>
        <begin position="316"/>
        <end position="320"/>
    </location>
    <ligand>
        <name>NAD(+)</name>
        <dbReference type="ChEBI" id="CHEBI:57540"/>
    </ligand>
</feature>
<dbReference type="InterPro" id="IPR056179">
    <property type="entry name" value="DHQS_C"/>
</dbReference>
<evidence type="ECO:0000256" key="5">
    <source>
        <dbReference type="ARBA" id="ARBA00005412"/>
    </source>
</evidence>
<dbReference type="InterPro" id="IPR000623">
    <property type="entry name" value="Shikimate_kinase/TSH1"/>
</dbReference>
<keyword evidence="12 21" id="KW-0862">Zinc</keyword>
<dbReference type="SUPFAM" id="SSF56796">
    <property type="entry name" value="Dehydroquinate synthase-like"/>
    <property type="match status" value="1"/>
</dbReference>
<dbReference type="EC" id="2.7.1.71" evidence="20"/>
<comment type="similarity">
    <text evidence="5 21">Belongs to the sugar phosphate cyclases superfamily. Dehydroquinate synthase family.</text>
</comment>
<dbReference type="Gene3D" id="1.20.1090.10">
    <property type="entry name" value="Dehydroquinate synthase-like - alpha domain"/>
    <property type="match status" value="1"/>
</dbReference>
<feature type="binding site" evidence="20">
    <location>
        <position position="36"/>
    </location>
    <ligand>
        <name>substrate</name>
    </ligand>
</feature>
<evidence type="ECO:0000256" key="17">
    <source>
        <dbReference type="ARBA" id="ARBA00023268"/>
    </source>
</evidence>
<comment type="pathway">
    <text evidence="3 21">Metabolic intermediate biosynthesis; chorismate biosynthesis; chorismate from D-erythrose 4-phosphate and phosphoenolpyruvate: step 2/7.</text>
</comment>
<accession>A0A2M8W3X3</accession>
<dbReference type="CDD" id="cd00464">
    <property type="entry name" value="SK"/>
    <property type="match status" value="1"/>
</dbReference>
<keyword evidence="6 21" id="KW-0963">Cytoplasm</keyword>
<comment type="subunit">
    <text evidence="20">Monomer.</text>
</comment>
<feature type="binding site" evidence="21">
    <location>
        <begin position="340"/>
        <end position="341"/>
    </location>
    <ligand>
        <name>NAD(+)</name>
        <dbReference type="ChEBI" id="CHEBI:57540"/>
    </ligand>
</feature>
<dbReference type="Gene3D" id="3.40.50.1970">
    <property type="match status" value="1"/>
</dbReference>
<comment type="function">
    <text evidence="20">Catalyzes the specific phosphorylation of the 3-hydroxyl group of shikimic acid using ATP as a cosubstrate.</text>
</comment>
<dbReference type="InterPro" id="IPR030960">
    <property type="entry name" value="DHQS/DOIS_N"/>
</dbReference>
<dbReference type="InterPro" id="IPR027417">
    <property type="entry name" value="P-loop_NTPase"/>
</dbReference>
<comment type="cofactor">
    <cofactor evidence="20">
        <name>Mg(2+)</name>
        <dbReference type="ChEBI" id="CHEBI:18420"/>
    </cofactor>
    <text evidence="20">Binds 1 Mg(2+) ion per subunit.</text>
</comment>
<dbReference type="HAMAP" id="MF_00109">
    <property type="entry name" value="Shikimate_kinase"/>
    <property type="match status" value="1"/>
</dbReference>
<evidence type="ECO:0000256" key="14">
    <source>
        <dbReference type="ARBA" id="ARBA00023027"/>
    </source>
</evidence>
<keyword evidence="8 20" id="KW-0808">Transferase</keyword>
<feature type="binding site" evidence="20">
    <location>
        <position position="158"/>
    </location>
    <ligand>
        <name>ATP</name>
        <dbReference type="ChEBI" id="CHEBI:30616"/>
    </ligand>
</feature>
<feature type="binding site" evidence="20">
    <location>
        <begin position="14"/>
        <end position="19"/>
    </location>
    <ligand>
        <name>ATP</name>
        <dbReference type="ChEBI" id="CHEBI:30616"/>
    </ligand>
</feature>
<keyword evidence="16 21" id="KW-0456">Lyase</keyword>
<dbReference type="HAMAP" id="MF_00110">
    <property type="entry name" value="DHQ_synthase"/>
    <property type="match status" value="1"/>
</dbReference>
<dbReference type="GO" id="GO:0005737">
    <property type="term" value="C:cytoplasm"/>
    <property type="evidence" value="ECO:0007669"/>
    <property type="project" value="UniProtKB-SubCell"/>
</dbReference>
<dbReference type="PANTHER" id="PTHR43622:SF7">
    <property type="entry name" value="3-DEHYDROQUINATE SYNTHASE, CHLOROPLASTIC"/>
    <property type="match status" value="1"/>
</dbReference>
<dbReference type="GO" id="GO:0009073">
    <property type="term" value="P:aromatic amino acid family biosynthetic process"/>
    <property type="evidence" value="ECO:0007669"/>
    <property type="project" value="UniProtKB-KW"/>
</dbReference>
<dbReference type="Pfam" id="PF01761">
    <property type="entry name" value="DHQ_synthase"/>
    <property type="match status" value="1"/>
</dbReference>
<dbReference type="PRINTS" id="PR01100">
    <property type="entry name" value="SHIKIMTKNASE"/>
</dbReference>
<evidence type="ECO:0000256" key="22">
    <source>
        <dbReference type="SAM" id="MobiDB-lite"/>
    </source>
</evidence>
<dbReference type="PROSITE" id="PS01128">
    <property type="entry name" value="SHIKIMATE_KINASE"/>
    <property type="match status" value="1"/>
</dbReference>
<dbReference type="GO" id="GO:0008652">
    <property type="term" value="P:amino acid biosynthetic process"/>
    <property type="evidence" value="ECO:0007669"/>
    <property type="project" value="UniProtKB-KW"/>
</dbReference>
<evidence type="ECO:0000256" key="19">
    <source>
        <dbReference type="ARBA" id="ARBA00048567"/>
    </source>
</evidence>
<evidence type="ECO:0000256" key="6">
    <source>
        <dbReference type="ARBA" id="ARBA00022490"/>
    </source>
</evidence>
<dbReference type="Pfam" id="PF24621">
    <property type="entry name" value="DHQS_C"/>
    <property type="match status" value="1"/>
</dbReference>
<dbReference type="GO" id="GO:0004765">
    <property type="term" value="F:shikimate kinase activity"/>
    <property type="evidence" value="ECO:0007669"/>
    <property type="project" value="UniProtKB-UniRule"/>
</dbReference>
<evidence type="ECO:0000256" key="12">
    <source>
        <dbReference type="ARBA" id="ARBA00022833"/>
    </source>
</evidence>
<protein>
    <recommendedName>
        <fullName evidence="20 21">Multifunctional fusion protein</fullName>
    </recommendedName>
    <domain>
        <recommendedName>
            <fullName evidence="20">Shikimate kinase</fullName>
            <shortName evidence="20">SK</shortName>
            <ecNumber evidence="20">2.7.1.71</ecNumber>
        </recommendedName>
    </domain>
    <domain>
        <recommendedName>
            <fullName evidence="21">3-dehydroquinate synthase</fullName>
            <shortName evidence="21">DHQS</shortName>
            <ecNumber evidence="21">4.2.3.4</ecNumber>
        </recommendedName>
    </domain>
</protein>
<evidence type="ECO:0000256" key="7">
    <source>
        <dbReference type="ARBA" id="ARBA00022605"/>
    </source>
</evidence>
<evidence type="ECO:0000256" key="11">
    <source>
        <dbReference type="ARBA" id="ARBA00022777"/>
    </source>
</evidence>
<keyword evidence="20" id="KW-0460">Magnesium</keyword>
<evidence type="ECO:0000256" key="21">
    <source>
        <dbReference type="HAMAP-Rule" id="MF_00110"/>
    </source>
</evidence>
<evidence type="ECO:0000256" key="3">
    <source>
        <dbReference type="ARBA" id="ARBA00004661"/>
    </source>
</evidence>
<evidence type="ECO:0000256" key="8">
    <source>
        <dbReference type="ARBA" id="ARBA00022679"/>
    </source>
</evidence>
<comment type="cofactor">
    <cofactor evidence="21">
        <name>Co(2+)</name>
        <dbReference type="ChEBI" id="CHEBI:48828"/>
    </cofactor>
    <cofactor evidence="21">
        <name>Zn(2+)</name>
        <dbReference type="ChEBI" id="CHEBI:29105"/>
    </cofactor>
    <text evidence="21">Binds 1 divalent metal cation per subunit. Can use either Co(2+) or Zn(2+).</text>
</comment>
<feature type="compositionally biased region" description="Low complexity" evidence="22">
    <location>
        <begin position="178"/>
        <end position="200"/>
    </location>
</feature>
<evidence type="ECO:0000256" key="15">
    <source>
        <dbReference type="ARBA" id="ARBA00023141"/>
    </source>
</evidence>
<dbReference type="GO" id="GO:0000287">
    <property type="term" value="F:magnesium ion binding"/>
    <property type="evidence" value="ECO:0007669"/>
    <property type="project" value="UniProtKB-UniRule"/>
</dbReference>
<feature type="binding site" evidence="20">
    <location>
        <position position="142"/>
    </location>
    <ligand>
        <name>substrate</name>
    </ligand>
</feature>
<sequence length="592" mass="62136">MGARPVVVLVGPPASGKTTVMQRLAALLGLDSRDTDHDVEAAAGTTVAAIFAEHGEPEFRARERAAVAAALAGHDGVLALGGGAVLAAETRELLAAYGRDGGAVVFLDVDAEHVAERIAADTTRPLLAGDGLVRWRDLMAARRAWYEEVATLQVATGRPVDAVVAEIVEHLRTAPAREGATTTGTTGSTTTEGSSVSDTEQTPQEQPAERAGAGARRVTVTGDQPYDVVVGSHLLGELPALLGERVTRVLVVHPPTLEASAEAVREDLEAHGYQAIIAQVPDAEEAKSAQVAAFLWQVLGQSDFTRSDAIVSIGGGATTDLAGFVAATWLRGIAVVHLPTTLLAMVDAAVGGKTGINTAEGKNLVGAFHPPAGVLCDLATLESLARFDFVAGLAEVVKTGFIADERILELVEENAAELAAWGTWGPGEGPSDHLRGVVAELVERSVTVKARVVGEDLKESGLREILNYGHTLGHAIELAERYAWRHGAAVSVGMVFVAELARLAGKLDDDVVDRHRSILTSLGLPVTYRGDRWDQLLGAMRRDKKSRGDLLRFVILEGVGRPTRLEGPDPALLQAAYAEISSAAPGARTISL</sequence>
<evidence type="ECO:0000256" key="16">
    <source>
        <dbReference type="ARBA" id="ARBA00023239"/>
    </source>
</evidence>
<feature type="binding site" evidence="20">
    <location>
        <position position="82"/>
    </location>
    <ligand>
        <name>substrate</name>
    </ligand>
</feature>
<dbReference type="UniPathway" id="UPA00053">
    <property type="reaction ID" value="UER00085"/>
</dbReference>
<evidence type="ECO:0000313" key="26">
    <source>
        <dbReference type="Proteomes" id="UP000231586"/>
    </source>
</evidence>
<evidence type="ECO:0000313" key="25">
    <source>
        <dbReference type="EMBL" id="PJI85623.1"/>
    </source>
</evidence>
<feature type="binding site" evidence="21">
    <location>
        <position position="362"/>
    </location>
    <ligand>
        <name>NAD(+)</name>
        <dbReference type="ChEBI" id="CHEBI:57540"/>
    </ligand>
</feature>
<keyword evidence="11 20" id="KW-0418">Kinase</keyword>
<keyword evidence="10 21" id="KW-0547">Nucleotide-binding</keyword>
<dbReference type="FunFam" id="3.40.50.1970:FF:000012">
    <property type="entry name" value="3-dehydroquinate synthase"/>
    <property type="match status" value="1"/>
</dbReference>
<keyword evidence="15 21" id="KW-0057">Aromatic amino acid biosynthesis</keyword>
<dbReference type="InterPro" id="IPR031322">
    <property type="entry name" value="Shikimate/glucono_kinase"/>
</dbReference>
<dbReference type="PANTHER" id="PTHR43622">
    <property type="entry name" value="3-DEHYDROQUINATE SYNTHASE"/>
    <property type="match status" value="1"/>
</dbReference>
<comment type="catalytic activity">
    <reaction evidence="19 20">
        <text>shikimate + ATP = 3-phosphoshikimate + ADP + H(+)</text>
        <dbReference type="Rhea" id="RHEA:13121"/>
        <dbReference type="ChEBI" id="CHEBI:15378"/>
        <dbReference type="ChEBI" id="CHEBI:30616"/>
        <dbReference type="ChEBI" id="CHEBI:36208"/>
        <dbReference type="ChEBI" id="CHEBI:145989"/>
        <dbReference type="ChEBI" id="CHEBI:456216"/>
        <dbReference type="EC" id="2.7.1.71"/>
    </reaction>
</comment>
<evidence type="ECO:0000256" key="1">
    <source>
        <dbReference type="ARBA" id="ARBA00001393"/>
    </source>
</evidence>
<feature type="binding site" evidence="21">
    <location>
        <begin position="282"/>
        <end position="287"/>
    </location>
    <ligand>
        <name>NAD(+)</name>
        <dbReference type="ChEBI" id="CHEBI:57540"/>
    </ligand>
</feature>
<proteinExistence type="inferred from homology"/>
<evidence type="ECO:0000256" key="10">
    <source>
        <dbReference type="ARBA" id="ARBA00022741"/>
    </source>
</evidence>
<comment type="similarity">
    <text evidence="20">Belongs to the shikimate kinase family.</text>
</comment>
<feature type="binding site" evidence="21">
    <location>
        <position position="353"/>
    </location>
    <ligand>
        <name>NAD(+)</name>
        <dbReference type="ChEBI" id="CHEBI:57540"/>
    </ligand>
</feature>
<dbReference type="CDD" id="cd08195">
    <property type="entry name" value="DHQS"/>
    <property type="match status" value="1"/>
</dbReference>
<evidence type="ECO:0000259" key="24">
    <source>
        <dbReference type="Pfam" id="PF24621"/>
    </source>
</evidence>
<dbReference type="InterPro" id="IPR023000">
    <property type="entry name" value="Shikimate_kinase_CS"/>
</dbReference>
<evidence type="ECO:0000256" key="4">
    <source>
        <dbReference type="ARBA" id="ARBA00004842"/>
    </source>
</evidence>
<evidence type="ECO:0000256" key="9">
    <source>
        <dbReference type="ARBA" id="ARBA00022723"/>
    </source>
</evidence>
<dbReference type="GO" id="GO:0009423">
    <property type="term" value="P:chorismate biosynthetic process"/>
    <property type="evidence" value="ECO:0007669"/>
    <property type="project" value="UniProtKB-UniRule"/>
</dbReference>
<dbReference type="EMBL" id="PGTZ01000011">
    <property type="protein sequence ID" value="PJI85623.1"/>
    <property type="molecule type" value="Genomic_DNA"/>
</dbReference>
<keyword evidence="26" id="KW-1185">Reference proteome</keyword>
<dbReference type="GO" id="GO:0005524">
    <property type="term" value="F:ATP binding"/>
    <property type="evidence" value="ECO:0007669"/>
    <property type="project" value="UniProtKB-UniRule"/>
</dbReference>
<evidence type="ECO:0000256" key="13">
    <source>
        <dbReference type="ARBA" id="ARBA00022840"/>
    </source>
</evidence>
<comment type="caution">
    <text evidence="21">Lacks conserved residue(s) required for the propagation of feature annotation.</text>
</comment>
<evidence type="ECO:0000259" key="23">
    <source>
        <dbReference type="Pfam" id="PF01761"/>
    </source>
</evidence>
<feature type="binding site" evidence="21">
    <location>
        <position position="486"/>
    </location>
    <ligand>
        <name>Zn(2+)</name>
        <dbReference type="ChEBI" id="CHEBI:29105"/>
    </ligand>
</feature>
<keyword evidence="13 20" id="KW-0067">ATP-binding</keyword>
<dbReference type="EC" id="4.2.3.4" evidence="21"/>
<evidence type="ECO:0000256" key="18">
    <source>
        <dbReference type="ARBA" id="ARBA00023285"/>
    </source>
</evidence>
<comment type="pathway">
    <text evidence="4 20">Metabolic intermediate biosynthesis; chorismate biosynthesis; chorismate from D-erythrose 4-phosphate and phosphoenolpyruvate: step 5/7.</text>
</comment>
<dbReference type="Gene3D" id="3.40.50.300">
    <property type="entry name" value="P-loop containing nucleotide triphosphate hydrolases"/>
    <property type="match status" value="1"/>
</dbReference>
<dbReference type="Proteomes" id="UP000231586">
    <property type="component" value="Unassembled WGS sequence"/>
</dbReference>
<dbReference type="OrthoDB" id="9806583at2"/>
<dbReference type="GO" id="GO:0003856">
    <property type="term" value="F:3-dehydroquinate synthase activity"/>
    <property type="evidence" value="ECO:0007669"/>
    <property type="project" value="UniProtKB-UniRule"/>
</dbReference>
<evidence type="ECO:0000256" key="20">
    <source>
        <dbReference type="HAMAP-Rule" id="MF_00109"/>
    </source>
</evidence>
<dbReference type="NCBIfam" id="TIGR01357">
    <property type="entry name" value="aroB"/>
    <property type="match status" value="1"/>
</dbReference>
<keyword evidence="18 21" id="KW-0170">Cobalt</keyword>
<comment type="caution">
    <text evidence="25">The sequence shown here is derived from an EMBL/GenBank/DDBJ whole genome shotgun (WGS) entry which is preliminary data.</text>
</comment>
<feature type="domain" description="3-dehydroquinate synthase C-terminal" evidence="24">
    <location>
        <begin position="392"/>
        <end position="546"/>
    </location>
</feature>
<reference evidence="25 26" key="1">
    <citation type="submission" date="2017-11" db="EMBL/GenBank/DDBJ databases">
        <title>Genomic Encyclopedia of Archaeal and Bacterial Type Strains, Phase II (KMG-II): From Individual Species to Whole Genera.</title>
        <authorList>
            <person name="Goeker M."/>
        </authorList>
    </citation>
    <scope>NUCLEOTIDE SEQUENCE [LARGE SCALE GENOMIC DNA]</scope>
    <source>
        <strain evidence="25 26">DSM 22413</strain>
    </source>
</reference>
<keyword evidence="14 21" id="KW-0520">NAD</keyword>
<dbReference type="InterPro" id="IPR050071">
    <property type="entry name" value="Dehydroquinate_synthase"/>
</dbReference>
<gene>
    <name evidence="20" type="primary">aroK</name>
    <name evidence="21" type="synonym">aroB</name>
    <name evidence="25" type="ORF">CLV34_2806</name>
</gene>
<keyword evidence="17" id="KW-0511">Multifunctional enzyme</keyword>
<keyword evidence="9 21" id="KW-0479">Metal-binding</keyword>
<dbReference type="SUPFAM" id="SSF52540">
    <property type="entry name" value="P-loop containing nucleoside triphosphate hydrolases"/>
    <property type="match status" value="1"/>
</dbReference>
<comment type="function">
    <text evidence="21">Catalyzes the conversion of 3-deoxy-D-arabino-heptulosonate 7-phosphate (DAHP) to dehydroquinate (DHQ).</text>
</comment>